<evidence type="ECO:0000256" key="6">
    <source>
        <dbReference type="ARBA" id="ARBA00022842"/>
    </source>
</evidence>
<dbReference type="InterPro" id="IPR001388">
    <property type="entry name" value="Synaptobrevin-like"/>
</dbReference>
<keyword evidence="8" id="KW-0539">Nucleus</keyword>
<dbReference type="InterPro" id="IPR042855">
    <property type="entry name" value="V_SNARE_CC"/>
</dbReference>
<dbReference type="Gene3D" id="1.20.5.110">
    <property type="match status" value="1"/>
</dbReference>
<keyword evidence="10" id="KW-0175">Coiled coil</keyword>
<name>A0A8D3CSW3_SCOMX</name>
<organism evidence="12 13">
    <name type="scientific">Scophthalmus maximus</name>
    <name type="common">Turbot</name>
    <name type="synonym">Psetta maxima</name>
    <dbReference type="NCBI Taxonomy" id="52904"/>
    <lineage>
        <taxon>Eukaryota</taxon>
        <taxon>Metazoa</taxon>
        <taxon>Chordata</taxon>
        <taxon>Craniata</taxon>
        <taxon>Vertebrata</taxon>
        <taxon>Euteleostomi</taxon>
        <taxon>Actinopterygii</taxon>
        <taxon>Neopterygii</taxon>
        <taxon>Teleostei</taxon>
        <taxon>Neoteleostei</taxon>
        <taxon>Acanthomorphata</taxon>
        <taxon>Carangaria</taxon>
        <taxon>Pleuronectiformes</taxon>
        <taxon>Pleuronectoidei</taxon>
        <taxon>Scophthalmidae</taxon>
        <taxon>Scophthalmus</taxon>
    </lineage>
</organism>
<accession>A0A8D3CSW3</accession>
<dbReference type="GO" id="GO:0016192">
    <property type="term" value="P:vesicle-mediated transport"/>
    <property type="evidence" value="ECO:0007669"/>
    <property type="project" value="InterPro"/>
</dbReference>
<dbReference type="GO" id="GO:0019509">
    <property type="term" value="P:L-methionine salvage from methylthioadenosine"/>
    <property type="evidence" value="ECO:0007669"/>
    <property type="project" value="InterPro"/>
</dbReference>
<dbReference type="Pfam" id="PF00957">
    <property type="entry name" value="Synaptobrevin"/>
    <property type="match status" value="1"/>
</dbReference>
<dbReference type="PANTHER" id="PTHR20371:SF1">
    <property type="entry name" value="ENOLASE-PHOSPHATASE E1"/>
    <property type="match status" value="1"/>
</dbReference>
<evidence type="ECO:0000313" key="13">
    <source>
        <dbReference type="Proteomes" id="UP000694558"/>
    </source>
</evidence>
<dbReference type="AlphaFoldDB" id="A0A8D3CSW3"/>
<evidence type="ECO:0000256" key="4">
    <source>
        <dbReference type="ARBA" id="ARBA00022723"/>
    </source>
</evidence>
<dbReference type="NCBIfam" id="TIGR01691">
    <property type="entry name" value="enolase-ppase"/>
    <property type="match status" value="1"/>
</dbReference>
<dbReference type="GeneTree" id="ENSGT00440000039914"/>
<comment type="subcellular location">
    <subcellularLocation>
        <location evidence="9">Endomembrane system</location>
        <topology evidence="9">Single-pass type IV membrane protein</topology>
    </subcellularLocation>
</comment>
<feature type="domain" description="V-SNARE coiled-coil homology" evidence="11">
    <location>
        <begin position="16"/>
        <end position="79"/>
    </location>
</feature>
<keyword evidence="6" id="KW-0460">Magnesium</keyword>
<dbReference type="PROSITE" id="PS50892">
    <property type="entry name" value="V_SNARE"/>
    <property type="match status" value="1"/>
</dbReference>
<dbReference type="Gene3D" id="3.40.50.1000">
    <property type="entry name" value="HAD superfamily/HAD-like"/>
    <property type="match status" value="1"/>
</dbReference>
<evidence type="ECO:0000256" key="7">
    <source>
        <dbReference type="ARBA" id="ARBA00023167"/>
    </source>
</evidence>
<dbReference type="Pfam" id="PF00702">
    <property type="entry name" value="Hydrolase"/>
    <property type="match status" value="1"/>
</dbReference>
<evidence type="ECO:0000313" key="12">
    <source>
        <dbReference type="Ensembl" id="ENSSMAP00000050371.1"/>
    </source>
</evidence>
<comment type="similarity">
    <text evidence="1">Belongs to the synaptobrevin family.</text>
</comment>
<gene>
    <name evidence="12" type="primary">ENOPH1</name>
</gene>
<keyword evidence="5" id="KW-0378">Hydrolase</keyword>
<dbReference type="InterPro" id="IPR036412">
    <property type="entry name" value="HAD-like_sf"/>
</dbReference>
<keyword evidence="2" id="KW-0963">Cytoplasm</keyword>
<proteinExistence type="inferred from homology"/>
<evidence type="ECO:0000256" key="5">
    <source>
        <dbReference type="ARBA" id="ARBA00022801"/>
    </source>
</evidence>
<keyword evidence="4" id="KW-0479">Metal-binding</keyword>
<dbReference type="CDD" id="cd01629">
    <property type="entry name" value="HAD_EP"/>
    <property type="match status" value="1"/>
</dbReference>
<dbReference type="Gene3D" id="1.10.720.60">
    <property type="match status" value="1"/>
</dbReference>
<keyword evidence="3" id="KW-0028">Amino-acid biosynthesis</keyword>
<evidence type="ECO:0000256" key="10">
    <source>
        <dbReference type="PROSITE-ProRule" id="PRU00290"/>
    </source>
</evidence>
<dbReference type="SUPFAM" id="SSF56784">
    <property type="entry name" value="HAD-like"/>
    <property type="match status" value="1"/>
</dbReference>
<evidence type="ECO:0000256" key="2">
    <source>
        <dbReference type="ARBA" id="ARBA00022490"/>
    </source>
</evidence>
<dbReference type="FunFam" id="1.10.720.60:FF:000004">
    <property type="entry name" value="Enolase-phosphatase E1"/>
    <property type="match status" value="1"/>
</dbReference>
<evidence type="ECO:0000259" key="11">
    <source>
        <dbReference type="PROSITE" id="PS50892"/>
    </source>
</evidence>
<dbReference type="GO" id="GO:0012505">
    <property type="term" value="C:endomembrane system"/>
    <property type="evidence" value="ECO:0007669"/>
    <property type="project" value="UniProtKB-SubCell"/>
</dbReference>
<dbReference type="Proteomes" id="UP000694558">
    <property type="component" value="Chromosome 4"/>
</dbReference>
<evidence type="ECO:0000256" key="9">
    <source>
        <dbReference type="ARBA" id="ARBA00046280"/>
    </source>
</evidence>
<dbReference type="Ensembl" id="ENSSMAT00000074242.1">
    <property type="protein sequence ID" value="ENSSMAP00000050371.1"/>
    <property type="gene ID" value="ENSSMAG00000009734.2"/>
</dbReference>
<evidence type="ECO:0000256" key="3">
    <source>
        <dbReference type="ARBA" id="ARBA00022605"/>
    </source>
</evidence>
<reference evidence="12" key="1">
    <citation type="submission" date="2023-05" db="EMBL/GenBank/DDBJ databases">
        <title>High-quality long-read genome of Scophthalmus maximus.</title>
        <authorList>
            <person name="Lien S."/>
            <person name="Martinez P."/>
        </authorList>
    </citation>
    <scope>NUCLEOTIDE SEQUENCE [LARGE SCALE GENOMIC DNA]</scope>
</reference>
<dbReference type="InterPro" id="IPR023943">
    <property type="entry name" value="Enolase-ppase_E1"/>
</dbReference>
<keyword evidence="7" id="KW-0486">Methionine biosynthesis</keyword>
<evidence type="ECO:0000256" key="1">
    <source>
        <dbReference type="ARBA" id="ARBA00008025"/>
    </source>
</evidence>
<evidence type="ECO:0000256" key="8">
    <source>
        <dbReference type="ARBA" id="ARBA00023242"/>
    </source>
</evidence>
<dbReference type="GO" id="GO:0016020">
    <property type="term" value="C:membrane"/>
    <property type="evidence" value="ECO:0007669"/>
    <property type="project" value="InterPro"/>
</dbReference>
<dbReference type="PANTHER" id="PTHR20371">
    <property type="entry name" value="ENOLASE-PHOSPHATASE E1"/>
    <property type="match status" value="1"/>
</dbReference>
<dbReference type="SUPFAM" id="SSF58038">
    <property type="entry name" value="SNARE fusion complex"/>
    <property type="match status" value="1"/>
</dbReference>
<reference evidence="12" key="2">
    <citation type="submission" date="2025-08" db="UniProtKB">
        <authorList>
            <consortium name="Ensembl"/>
        </authorList>
    </citation>
    <scope>IDENTIFICATION</scope>
</reference>
<sequence>MADTSSQSPASGSSAKLDQVQGQVNEVKVILKDNINKVLERGDRLDDLIGKTGDLQASDILFPYIREHLEDHLSTHWEEDECKQDVHLLKKQIEEDMKQNRACAVHAVDQTVHTDEEKAIREVVDNVLWQMAADRKSTALKQLQGHMWRAAYASGRIKGEIYQDVTPSIRRWRGQGLKIYIYSSGSVEAQKLLFGYSVEGDVLDLFDGHFDTSIGAKVDGKSYEKIAERIGCRPEEITFLTDVTRGECVGRCVPVYASELTFSAAARGTRGTRSSPMKDSDVGVLKRIAHTIARLPECIISP</sequence>
<protein>
    <submittedName>
        <fullName evidence="12">Enolase-phosphatase 1</fullName>
    </submittedName>
</protein>
<dbReference type="InterPro" id="IPR023214">
    <property type="entry name" value="HAD_sf"/>
</dbReference>
<dbReference type="GO" id="GO:0043874">
    <property type="term" value="F:acireductone synthase activity"/>
    <property type="evidence" value="ECO:0007669"/>
    <property type="project" value="InterPro"/>
</dbReference>
<dbReference type="PRINTS" id="PR00219">
    <property type="entry name" value="SYNAPTOBREVN"/>
</dbReference>
<dbReference type="GO" id="GO:0000287">
    <property type="term" value="F:magnesium ion binding"/>
    <property type="evidence" value="ECO:0007669"/>
    <property type="project" value="InterPro"/>
</dbReference>